<organism evidence="2">
    <name type="scientific">Spodoptera frugiperda</name>
    <name type="common">Fall armyworm</name>
    <dbReference type="NCBI Taxonomy" id="7108"/>
    <lineage>
        <taxon>Eukaryota</taxon>
        <taxon>Metazoa</taxon>
        <taxon>Ecdysozoa</taxon>
        <taxon>Arthropoda</taxon>
        <taxon>Hexapoda</taxon>
        <taxon>Insecta</taxon>
        <taxon>Pterygota</taxon>
        <taxon>Neoptera</taxon>
        <taxon>Endopterygota</taxon>
        <taxon>Lepidoptera</taxon>
        <taxon>Glossata</taxon>
        <taxon>Ditrysia</taxon>
        <taxon>Noctuoidea</taxon>
        <taxon>Noctuidae</taxon>
        <taxon>Amphipyrinae</taxon>
        <taxon>Spodoptera</taxon>
    </lineage>
</organism>
<name>A0A2H1VH32_SPOFR</name>
<protein>
    <submittedName>
        <fullName evidence="2">SFRICE_006738</fullName>
    </submittedName>
</protein>
<evidence type="ECO:0000313" key="2">
    <source>
        <dbReference type="EMBL" id="SOQ40126.1"/>
    </source>
</evidence>
<proteinExistence type="predicted"/>
<sequence>MSRQRRPMSSGPHVTRQMFLVGTRLNKHNLIYIRILFERPKTCVYAPKMLLKHVNNVLTKLIFLEKQALDGKRADGSPDGKQLPPPMDT</sequence>
<evidence type="ECO:0000256" key="1">
    <source>
        <dbReference type="SAM" id="MobiDB-lite"/>
    </source>
</evidence>
<feature type="region of interest" description="Disordered" evidence="1">
    <location>
        <begin position="70"/>
        <end position="89"/>
    </location>
</feature>
<reference evidence="2" key="1">
    <citation type="submission" date="2016-07" db="EMBL/GenBank/DDBJ databases">
        <authorList>
            <person name="Bretaudeau A."/>
        </authorList>
    </citation>
    <scope>NUCLEOTIDE SEQUENCE</scope>
    <source>
        <strain evidence="2">Rice</strain>
        <tissue evidence="2">Whole body</tissue>
    </source>
</reference>
<gene>
    <name evidence="2" type="ORF">SFRICE_006738</name>
</gene>
<dbReference type="EMBL" id="ODYU01002525">
    <property type="protein sequence ID" value="SOQ40126.1"/>
    <property type="molecule type" value="Genomic_DNA"/>
</dbReference>
<dbReference type="AlphaFoldDB" id="A0A2H1VH32"/>
<accession>A0A2H1VH32</accession>